<dbReference type="AlphaFoldDB" id="A0A0A1UND1"/>
<sequence length="358" mass="40690">MASTPHTNVLVRGITKLLCAYAAPLLDSRIEESSQPFTVPDIILPHDNSKWWGWTHYGVFITDLPEPYRYLNTMTFIGAPGVLCFDNDYLSAPDARNTATVLSSTAYGDTHHYEAYDAASTCEFAADGSRLAWGNDLVITSNYPKFTVAGRYRHMQVKLQISATKQVSWFVRSPVYDHLSLLATYTGAIMDDRGTTEIAGMCTVEYARSMNPQALSRHPIPPHLKIPVHFFTYQILHLDKRTQLLLTDVRADGMTLCKLAYVRNLDGEALVYQDVAFEVLSYRKQHVTDPRGRLMRAPERMQWTVRDEEQEIIRFVASVDSPLRYGHGQGYVASYQFTGKWRNEDVTGIGYLEWIDLE</sequence>
<gene>
    <name evidence="1" type="ORF">X797_010130</name>
</gene>
<protein>
    <submittedName>
        <fullName evidence="1">Uncharacterized protein</fullName>
    </submittedName>
</protein>
<dbReference type="eggNOG" id="ENOG502T7SF">
    <property type="taxonomic scope" value="Eukaryota"/>
</dbReference>
<dbReference type="Proteomes" id="UP000030151">
    <property type="component" value="Unassembled WGS sequence"/>
</dbReference>
<dbReference type="EMBL" id="JELW01000045">
    <property type="protein sequence ID" value="EXU96733.1"/>
    <property type="molecule type" value="Genomic_DNA"/>
</dbReference>
<dbReference type="SUPFAM" id="SSF159245">
    <property type="entry name" value="AttH-like"/>
    <property type="match status" value="1"/>
</dbReference>
<dbReference type="Pfam" id="PF20375">
    <property type="entry name" value="DUF6670"/>
    <property type="match status" value="1"/>
</dbReference>
<evidence type="ECO:0000313" key="2">
    <source>
        <dbReference type="Proteomes" id="UP000030151"/>
    </source>
</evidence>
<dbReference type="OrthoDB" id="4945137at2759"/>
<reference evidence="1 2" key="1">
    <citation type="submission" date="2014-02" db="EMBL/GenBank/DDBJ databases">
        <title>The genome sequence of the entomopathogenic fungus Metarhizium robertsii ARSEF 2575.</title>
        <authorList>
            <person name="Giuliano Garisto Donzelli B."/>
            <person name="Roe B.A."/>
            <person name="Macmil S.L."/>
            <person name="Krasnoff S.B."/>
            <person name="Gibson D.M."/>
        </authorList>
    </citation>
    <scope>NUCLEOTIDE SEQUENCE [LARGE SCALE GENOMIC DNA]</scope>
    <source>
        <strain evidence="1 2">ARSEF 2575</strain>
    </source>
</reference>
<accession>A0A0A1UND1</accession>
<proteinExistence type="predicted"/>
<name>A0A0A1UND1_9HYPO</name>
<evidence type="ECO:0000313" key="1">
    <source>
        <dbReference type="EMBL" id="EXU96733.1"/>
    </source>
</evidence>
<dbReference type="HOGENOM" id="CLU_061504_1_0_1"/>
<comment type="caution">
    <text evidence="1">The sequence shown here is derived from an EMBL/GenBank/DDBJ whole genome shotgun (WGS) entry which is preliminary data.</text>
</comment>
<organism evidence="1 2">
    <name type="scientific">Metarhizium robertsii</name>
    <dbReference type="NCBI Taxonomy" id="568076"/>
    <lineage>
        <taxon>Eukaryota</taxon>
        <taxon>Fungi</taxon>
        <taxon>Dikarya</taxon>
        <taxon>Ascomycota</taxon>
        <taxon>Pezizomycotina</taxon>
        <taxon>Sordariomycetes</taxon>
        <taxon>Hypocreomycetidae</taxon>
        <taxon>Hypocreales</taxon>
        <taxon>Clavicipitaceae</taxon>
        <taxon>Metarhizium</taxon>
    </lineage>
</organism>
<dbReference type="InterPro" id="IPR046611">
    <property type="entry name" value="DUF6670"/>
</dbReference>